<protein>
    <submittedName>
        <fullName evidence="2">Grainyhead-like 3</fullName>
    </submittedName>
</protein>
<proteinExistence type="predicted"/>
<gene>
    <name evidence="2" type="primary">GRHL3</name>
</gene>
<name>A0A1A8L3F8_9TELE</name>
<sequence>FSEEVVSRQRSEQLSSQQTSPQRRPTKSSPVREGGHRGGVRRTHAQLANSFRSTGCYFRKVRFAKRHHWK</sequence>
<feature type="region of interest" description="Disordered" evidence="1">
    <location>
        <begin position="1"/>
        <end position="47"/>
    </location>
</feature>
<organism evidence="2">
    <name type="scientific">Nothobranchius pienaari</name>
    <dbReference type="NCBI Taxonomy" id="704102"/>
    <lineage>
        <taxon>Eukaryota</taxon>
        <taxon>Metazoa</taxon>
        <taxon>Chordata</taxon>
        <taxon>Craniata</taxon>
        <taxon>Vertebrata</taxon>
        <taxon>Euteleostomi</taxon>
        <taxon>Actinopterygii</taxon>
        <taxon>Neopterygii</taxon>
        <taxon>Teleostei</taxon>
        <taxon>Neoteleostei</taxon>
        <taxon>Acanthomorphata</taxon>
        <taxon>Ovalentaria</taxon>
        <taxon>Atherinomorphae</taxon>
        <taxon>Cyprinodontiformes</taxon>
        <taxon>Nothobranchiidae</taxon>
        <taxon>Nothobranchius</taxon>
    </lineage>
</organism>
<reference evidence="2" key="1">
    <citation type="submission" date="2016-05" db="EMBL/GenBank/DDBJ databases">
        <authorList>
            <person name="Lavstsen T."/>
            <person name="Jespersen J.S."/>
        </authorList>
    </citation>
    <scope>NUCLEOTIDE SEQUENCE</scope>
    <source>
        <tissue evidence="2">Brain</tissue>
    </source>
</reference>
<accession>A0A1A8L3F8</accession>
<dbReference type="AlphaFoldDB" id="A0A1A8L3F8"/>
<feature type="compositionally biased region" description="Basic and acidic residues" evidence="1">
    <location>
        <begin position="1"/>
        <end position="11"/>
    </location>
</feature>
<reference evidence="2" key="2">
    <citation type="submission" date="2016-06" db="EMBL/GenBank/DDBJ databases">
        <title>The genome of a short-lived fish provides insights into sex chromosome evolution and the genetic control of aging.</title>
        <authorList>
            <person name="Reichwald K."/>
            <person name="Felder M."/>
            <person name="Petzold A."/>
            <person name="Koch P."/>
            <person name="Groth M."/>
            <person name="Platzer M."/>
        </authorList>
    </citation>
    <scope>NUCLEOTIDE SEQUENCE</scope>
    <source>
        <tissue evidence="2">Brain</tissue>
    </source>
</reference>
<evidence type="ECO:0000313" key="2">
    <source>
        <dbReference type="EMBL" id="SBR39177.1"/>
    </source>
</evidence>
<dbReference type="EMBL" id="HAEF01001795">
    <property type="protein sequence ID" value="SBR39177.1"/>
    <property type="molecule type" value="Transcribed_RNA"/>
</dbReference>
<feature type="non-terminal residue" evidence="2">
    <location>
        <position position="1"/>
    </location>
</feature>
<feature type="non-terminal residue" evidence="2">
    <location>
        <position position="70"/>
    </location>
</feature>
<evidence type="ECO:0000256" key="1">
    <source>
        <dbReference type="SAM" id="MobiDB-lite"/>
    </source>
</evidence>